<dbReference type="EMBL" id="FNJR01000006">
    <property type="protein sequence ID" value="SDP60597.1"/>
    <property type="molecule type" value="Genomic_DNA"/>
</dbReference>
<gene>
    <name evidence="1" type="ORF">SAMN04487905_10617</name>
</gene>
<keyword evidence="2" id="KW-1185">Reference proteome</keyword>
<dbReference type="AlphaFoldDB" id="A0A1H0U2V2"/>
<evidence type="ECO:0000313" key="2">
    <source>
        <dbReference type="Proteomes" id="UP000199497"/>
    </source>
</evidence>
<proteinExistence type="predicted"/>
<name>A0A1H0U2V2_9ACTN</name>
<evidence type="ECO:0000313" key="1">
    <source>
        <dbReference type="EMBL" id="SDP60597.1"/>
    </source>
</evidence>
<dbReference type="RefSeq" id="WP_092601134.1">
    <property type="nucleotide sequence ID" value="NZ_FNJR01000006.1"/>
</dbReference>
<dbReference type="Proteomes" id="UP000199497">
    <property type="component" value="Unassembled WGS sequence"/>
</dbReference>
<accession>A0A1H0U2V2</accession>
<dbReference type="OrthoDB" id="5193571at2"/>
<sequence length="412" mass="43555">MAERNSWAVYEDPSGVVTTEDARIGVGALATTTTTVANARSGWLPHPSEQGQVTASSTPDEFVHVSPLQRVTQSSRGNGPYIQTVDTQIDIDVLSTPADSTNDRYDLIVAQQSDFAYGDSDSQFVIRHVVGTAASSPSDPTVDGSSDYYELARVVVRAGATSIQSSDITDLRPPESTVAAGGVLPVADASERDAVASPHDGMAVWRRDREWMEGYTGSAWRALGGPLVVSSESDLSAISAPYTGQMVQALNEGAVYRWNGSSWVVVQFVAAGHGFARYQQTTAQTVSSGSSTERMELDTAMNECPEVTQFGVTDFTFNVPGVWCIDASVRYAGNSGGGERWGAIADAQNLGYTYGNDAVFPGSSPGSVGWTATRRFGAGDSVAIHLFQNSGSDIPTEPVSESCTVTLSFVGP</sequence>
<organism evidence="1 2">
    <name type="scientific">Actinopolyspora xinjiangensis</name>
    <dbReference type="NCBI Taxonomy" id="405564"/>
    <lineage>
        <taxon>Bacteria</taxon>
        <taxon>Bacillati</taxon>
        <taxon>Actinomycetota</taxon>
        <taxon>Actinomycetes</taxon>
        <taxon>Actinopolysporales</taxon>
        <taxon>Actinopolysporaceae</taxon>
        <taxon>Actinopolyspora</taxon>
    </lineage>
</organism>
<reference evidence="2" key="1">
    <citation type="submission" date="2016-10" db="EMBL/GenBank/DDBJ databases">
        <authorList>
            <person name="Varghese N."/>
            <person name="Submissions S."/>
        </authorList>
    </citation>
    <scope>NUCLEOTIDE SEQUENCE [LARGE SCALE GENOMIC DNA]</scope>
    <source>
        <strain evidence="2">DSM 46732</strain>
    </source>
</reference>
<protein>
    <submittedName>
        <fullName evidence="1">Uncharacterized protein</fullName>
    </submittedName>
</protein>
<dbReference type="STRING" id="405564.SAMN04487905_10617"/>